<dbReference type="InterPro" id="IPR015797">
    <property type="entry name" value="NUDIX_hydrolase-like_dom_sf"/>
</dbReference>
<dbReference type="PROSITE" id="PS51462">
    <property type="entry name" value="NUDIX"/>
    <property type="match status" value="1"/>
</dbReference>
<dbReference type="SUPFAM" id="SSF55811">
    <property type="entry name" value="Nudix"/>
    <property type="match status" value="1"/>
</dbReference>
<sequence length="297" mass="32620">MEVHTASNGECHEWLDSLSAPNAACIRRLIATPAAPSFQHVPTRKQAAVAALLYQEASSGELRVIMTTRALHLRSHPGQASLPGGKVDSSDADVVVTALRESVEEIALPSRSAMHVHTGYPFLSKLGLLVHPVVFLVRNPTKVLKGLRASPDEVSDIWSTPLRAFLSSTALEGMELSDPRSVDKHRPPQEAFRTYTDVPWLGAVYRLHRFRSSHQLVKGLTADVLISVAHTAYGVEPRYAIRAEGQMSWESMVEMVVKRYMGPQRAEQRWGDGESGDAQGSSEAFETHIGHDDLVDT</sequence>
<dbReference type="Gene3D" id="3.90.79.10">
    <property type="entry name" value="Nucleoside Triphosphate Pyrophosphohydrolase"/>
    <property type="match status" value="1"/>
</dbReference>
<dbReference type="RefSeq" id="XP_014653352.1">
    <property type="nucleotide sequence ID" value="XM_014797866.1"/>
</dbReference>
<dbReference type="GeneID" id="26307495"/>
<protein>
    <submittedName>
        <fullName evidence="1">Nudix hydrolase</fullName>
    </submittedName>
</protein>
<reference evidence="2" key="1">
    <citation type="journal article" date="2014" name="Genome Announc.">
        <title>Draft Genome Sequence of the Yeast Pseudozyma antarctica Type Strain JCM10317, a Producer of the Glycolipid Biosurfactants, Mannosylerythritol Lipids.</title>
        <authorList>
            <person name="Saika A."/>
            <person name="Koike H."/>
            <person name="Hori T."/>
            <person name="Fukuoka T."/>
            <person name="Sato S."/>
            <person name="Habe H."/>
            <person name="Kitamoto D."/>
            <person name="Morita T."/>
        </authorList>
    </citation>
    <scope>NUCLEOTIDE SEQUENCE [LARGE SCALE GENOMIC DNA]</scope>
    <source>
        <strain evidence="2">JCM 10317</strain>
    </source>
</reference>
<gene>
    <name evidence="1" type="ORF">PAN0_099c6706</name>
</gene>
<proteinExistence type="predicted"/>
<dbReference type="CDD" id="cd03426">
    <property type="entry name" value="NUDIX_CoAse_Nudt7"/>
    <property type="match status" value="1"/>
</dbReference>
<keyword evidence="2" id="KW-1185">Reference proteome</keyword>
<dbReference type="InterPro" id="IPR000086">
    <property type="entry name" value="NUDIX_hydrolase_dom"/>
</dbReference>
<dbReference type="Proteomes" id="UP000053758">
    <property type="component" value="Unassembled WGS sequence"/>
</dbReference>
<dbReference type="Pfam" id="PF00293">
    <property type="entry name" value="NUDIX"/>
    <property type="match status" value="1"/>
</dbReference>
<dbReference type="EMBL" id="DF830166">
    <property type="protein sequence ID" value="GAK68450.1"/>
    <property type="molecule type" value="Genomic_DNA"/>
</dbReference>
<evidence type="ECO:0000313" key="1">
    <source>
        <dbReference type="EMBL" id="GAK68450.1"/>
    </source>
</evidence>
<accession>A0A081CP54</accession>
<dbReference type="OrthoDB" id="10260614at2759"/>
<evidence type="ECO:0000313" key="2">
    <source>
        <dbReference type="Proteomes" id="UP000053758"/>
    </source>
</evidence>
<dbReference type="AlphaFoldDB" id="A0A081CP54"/>
<dbReference type="PANTHER" id="PTHR12992:SF45">
    <property type="entry name" value="NUDIX HYDROLASE DOMAIN-CONTAINING PROTEIN"/>
    <property type="match status" value="1"/>
</dbReference>
<dbReference type="InterPro" id="IPR045121">
    <property type="entry name" value="CoAse"/>
</dbReference>
<dbReference type="GO" id="GO:0015938">
    <property type="term" value="P:coenzyme A catabolic process"/>
    <property type="evidence" value="ECO:0007669"/>
    <property type="project" value="TreeGrafter"/>
</dbReference>
<dbReference type="PANTHER" id="PTHR12992">
    <property type="entry name" value="NUDIX HYDROLASE"/>
    <property type="match status" value="1"/>
</dbReference>
<dbReference type="GO" id="GO:0010945">
    <property type="term" value="F:coenzyme A diphosphatase activity"/>
    <property type="evidence" value="ECO:0007669"/>
    <property type="project" value="InterPro"/>
</dbReference>
<name>A0A081CP54_PSEA2</name>
<organism evidence="1 2">
    <name type="scientific">Pseudozyma antarctica</name>
    <name type="common">Yeast</name>
    <name type="synonym">Candida antarctica</name>
    <dbReference type="NCBI Taxonomy" id="84753"/>
    <lineage>
        <taxon>Eukaryota</taxon>
        <taxon>Fungi</taxon>
        <taxon>Dikarya</taxon>
        <taxon>Basidiomycota</taxon>
        <taxon>Ustilaginomycotina</taxon>
        <taxon>Ustilaginomycetes</taxon>
        <taxon>Ustilaginales</taxon>
        <taxon>Ustilaginaceae</taxon>
        <taxon>Moesziomyces</taxon>
    </lineage>
</organism>
<keyword evidence="1" id="KW-0378">Hydrolase</keyword>
<dbReference type="HOGENOM" id="CLU_040940_2_2_1"/>